<keyword evidence="3" id="KW-0804">Transcription</keyword>
<dbReference type="SMART" id="SM00342">
    <property type="entry name" value="HTH_ARAC"/>
    <property type="match status" value="1"/>
</dbReference>
<gene>
    <name evidence="5" type="ORF">DXZ20_25790</name>
</gene>
<comment type="caution">
    <text evidence="5">The sequence shown here is derived from an EMBL/GenBank/DDBJ whole genome shotgun (WGS) entry which is preliminary data.</text>
</comment>
<dbReference type="PANTHER" id="PTHR43280">
    <property type="entry name" value="ARAC-FAMILY TRANSCRIPTIONAL REGULATOR"/>
    <property type="match status" value="1"/>
</dbReference>
<evidence type="ECO:0000256" key="2">
    <source>
        <dbReference type="ARBA" id="ARBA00023125"/>
    </source>
</evidence>
<dbReference type="GO" id="GO:0043565">
    <property type="term" value="F:sequence-specific DNA binding"/>
    <property type="evidence" value="ECO:0007669"/>
    <property type="project" value="InterPro"/>
</dbReference>
<protein>
    <submittedName>
        <fullName evidence="5">AraC family transcriptional regulator</fullName>
    </submittedName>
</protein>
<dbReference type="InterPro" id="IPR018062">
    <property type="entry name" value="HTH_AraC-typ_CS"/>
</dbReference>
<keyword evidence="6" id="KW-1185">Reference proteome</keyword>
<dbReference type="Gene3D" id="2.60.120.10">
    <property type="entry name" value="Jelly Rolls"/>
    <property type="match status" value="1"/>
</dbReference>
<evidence type="ECO:0000256" key="3">
    <source>
        <dbReference type="ARBA" id="ARBA00023163"/>
    </source>
</evidence>
<dbReference type="GO" id="GO:0003700">
    <property type="term" value="F:DNA-binding transcription factor activity"/>
    <property type="evidence" value="ECO:0007669"/>
    <property type="project" value="InterPro"/>
</dbReference>
<name>A0A6M0RTG6_9CYAN</name>
<dbReference type="InterPro" id="IPR018060">
    <property type="entry name" value="HTH_AraC"/>
</dbReference>
<dbReference type="InterPro" id="IPR009057">
    <property type="entry name" value="Homeodomain-like_sf"/>
</dbReference>
<dbReference type="PROSITE" id="PS01124">
    <property type="entry name" value="HTH_ARAC_FAMILY_2"/>
    <property type="match status" value="1"/>
</dbReference>
<dbReference type="Pfam" id="PF12833">
    <property type="entry name" value="HTH_18"/>
    <property type="match status" value="1"/>
</dbReference>
<dbReference type="InterPro" id="IPR014710">
    <property type="entry name" value="RmlC-like_jellyroll"/>
</dbReference>
<dbReference type="EMBL" id="QXHD01000004">
    <property type="protein sequence ID" value="NEZ58991.1"/>
    <property type="molecule type" value="Genomic_DNA"/>
</dbReference>
<organism evidence="5 6">
    <name type="scientific">Adonisia turfae CCMR0081</name>
    <dbReference type="NCBI Taxonomy" id="2292702"/>
    <lineage>
        <taxon>Bacteria</taxon>
        <taxon>Bacillati</taxon>
        <taxon>Cyanobacteriota</taxon>
        <taxon>Adonisia</taxon>
        <taxon>Adonisia turfae</taxon>
    </lineage>
</organism>
<dbReference type="SUPFAM" id="SSF51182">
    <property type="entry name" value="RmlC-like cupins"/>
    <property type="match status" value="1"/>
</dbReference>
<accession>A0A6M0RTG6</accession>
<dbReference type="InterPro" id="IPR011051">
    <property type="entry name" value="RmlC_Cupin_sf"/>
</dbReference>
<evidence type="ECO:0000313" key="6">
    <source>
        <dbReference type="Proteomes" id="UP000481033"/>
    </source>
</evidence>
<evidence type="ECO:0000259" key="4">
    <source>
        <dbReference type="PROSITE" id="PS01124"/>
    </source>
</evidence>
<keyword evidence="1" id="KW-0805">Transcription regulation</keyword>
<proteinExistence type="predicted"/>
<evidence type="ECO:0000256" key="1">
    <source>
        <dbReference type="ARBA" id="ARBA00023015"/>
    </source>
</evidence>
<dbReference type="PROSITE" id="PS00041">
    <property type="entry name" value="HTH_ARAC_FAMILY_1"/>
    <property type="match status" value="1"/>
</dbReference>
<dbReference type="Proteomes" id="UP000481033">
    <property type="component" value="Unassembled WGS sequence"/>
</dbReference>
<sequence length="251" mass="28620">MSMLQTIIGEKRTYAAKGCTHDHPFAQLIVPLTGSLFIKTQVHQFELDESSVFFVPSGCSHYFYAQDTNEFLVLDIPAHLVADLARHEISQGIRADFEERWHALRLLLLAELDKQGDLGENSSPAGPLLHLVHYISSLLAQSFGSRSLNYIHQHYHCHLDVAYLAQIEGYSFSYYSEWFKAKTGKSPKVYIQDLRLKKAKNLLLHTDLPIYQIAQQVGFEQASSLTRLFQQLEGISPKRYRTGSEIQLTYS</sequence>
<reference evidence="5 6" key="1">
    <citation type="journal article" date="2020" name="Microb. Ecol.">
        <title>Ecogenomics of the Marine Benthic Filamentous Cyanobacterium Adonisia.</title>
        <authorList>
            <person name="Walter J.M."/>
            <person name="Coutinho F.H."/>
            <person name="Leomil L."/>
            <person name="Hargreaves P.I."/>
            <person name="Campeao M.E."/>
            <person name="Vieira V.V."/>
            <person name="Silva B.S."/>
            <person name="Fistarol G.O."/>
            <person name="Salomon P.S."/>
            <person name="Sawabe T."/>
            <person name="Mino S."/>
            <person name="Hosokawa M."/>
            <person name="Miyashita H."/>
            <person name="Maruyama F."/>
            <person name="van Verk M.C."/>
            <person name="Dutilh B.E."/>
            <person name="Thompson C.C."/>
            <person name="Thompson F.L."/>
        </authorList>
    </citation>
    <scope>NUCLEOTIDE SEQUENCE [LARGE SCALE GENOMIC DNA]</scope>
    <source>
        <strain evidence="5 6">CCMR0081</strain>
    </source>
</reference>
<keyword evidence="2" id="KW-0238">DNA-binding</keyword>
<dbReference type="Gene3D" id="1.10.10.60">
    <property type="entry name" value="Homeodomain-like"/>
    <property type="match status" value="2"/>
</dbReference>
<dbReference type="AlphaFoldDB" id="A0A6M0RTG6"/>
<dbReference type="SUPFAM" id="SSF46689">
    <property type="entry name" value="Homeodomain-like"/>
    <property type="match status" value="2"/>
</dbReference>
<evidence type="ECO:0000313" key="5">
    <source>
        <dbReference type="EMBL" id="NEZ58991.1"/>
    </source>
</evidence>
<dbReference type="InterPro" id="IPR003313">
    <property type="entry name" value="AraC-bd"/>
</dbReference>
<dbReference type="Pfam" id="PF02311">
    <property type="entry name" value="AraC_binding"/>
    <property type="match status" value="1"/>
</dbReference>
<dbReference type="PANTHER" id="PTHR43280:SF26">
    <property type="entry name" value="ARAC-FAMILY TRANSCRIPTIONAL REGULATOR"/>
    <property type="match status" value="1"/>
</dbReference>
<feature type="domain" description="HTH araC/xylS-type" evidence="4">
    <location>
        <begin position="145"/>
        <end position="243"/>
    </location>
</feature>